<dbReference type="PIRSF" id="PIRSF002741">
    <property type="entry name" value="MppA"/>
    <property type="match status" value="1"/>
</dbReference>
<evidence type="ECO:0000259" key="4">
    <source>
        <dbReference type="Pfam" id="PF00496"/>
    </source>
</evidence>
<protein>
    <submittedName>
        <fullName evidence="5">ABC-type transport system substrate-binding protein</fullName>
    </submittedName>
</protein>
<evidence type="ECO:0000313" key="5">
    <source>
        <dbReference type="EMBL" id="ROQ00992.1"/>
    </source>
</evidence>
<name>A0A3N1M5C3_9PROT</name>
<dbReference type="GO" id="GO:1904680">
    <property type="term" value="F:peptide transmembrane transporter activity"/>
    <property type="evidence" value="ECO:0007669"/>
    <property type="project" value="TreeGrafter"/>
</dbReference>
<dbReference type="Proteomes" id="UP000278222">
    <property type="component" value="Unassembled WGS sequence"/>
</dbReference>
<dbReference type="OrthoDB" id="9803988at2"/>
<accession>A0A3N1M5C3</accession>
<dbReference type="InterPro" id="IPR039424">
    <property type="entry name" value="SBP_5"/>
</dbReference>
<dbReference type="Gene3D" id="3.90.76.10">
    <property type="entry name" value="Dipeptide-binding Protein, Domain 1"/>
    <property type="match status" value="1"/>
</dbReference>
<gene>
    <name evidence="5" type="ORF">EDC65_0162</name>
</gene>
<comment type="similarity">
    <text evidence="2">Belongs to the bacterial solute-binding protein 5 family.</text>
</comment>
<dbReference type="Pfam" id="PF00496">
    <property type="entry name" value="SBP_bac_5"/>
    <property type="match status" value="1"/>
</dbReference>
<evidence type="ECO:0000256" key="2">
    <source>
        <dbReference type="ARBA" id="ARBA00005695"/>
    </source>
</evidence>
<dbReference type="CDD" id="cd08495">
    <property type="entry name" value="PBP2_NikA_DppA_OppA_like_8"/>
    <property type="match status" value="1"/>
</dbReference>
<organism evidence="5 6">
    <name type="scientific">Stella humosa</name>
    <dbReference type="NCBI Taxonomy" id="94"/>
    <lineage>
        <taxon>Bacteria</taxon>
        <taxon>Pseudomonadati</taxon>
        <taxon>Pseudomonadota</taxon>
        <taxon>Alphaproteobacteria</taxon>
        <taxon>Rhodospirillales</taxon>
        <taxon>Stellaceae</taxon>
        <taxon>Stella</taxon>
    </lineage>
</organism>
<dbReference type="InterPro" id="IPR030678">
    <property type="entry name" value="Peptide/Ni-bd"/>
</dbReference>
<comment type="subcellular location">
    <subcellularLocation>
        <location evidence="1">Periplasm</location>
    </subcellularLocation>
</comment>
<dbReference type="Gene3D" id="3.10.105.10">
    <property type="entry name" value="Dipeptide-binding Protein, Domain 3"/>
    <property type="match status" value="1"/>
</dbReference>
<dbReference type="RefSeq" id="WP_123687798.1">
    <property type="nucleotide sequence ID" value="NZ_AP019700.1"/>
</dbReference>
<dbReference type="PANTHER" id="PTHR30290:SF83">
    <property type="entry name" value="ABC TRANSPORTER SUBSTRATE-BINDING PROTEIN"/>
    <property type="match status" value="1"/>
</dbReference>
<dbReference type="AlphaFoldDB" id="A0A3N1M5C3"/>
<reference evidence="5 6" key="1">
    <citation type="submission" date="2018-11" db="EMBL/GenBank/DDBJ databases">
        <title>Genomic Encyclopedia of Type Strains, Phase IV (KMG-IV): sequencing the most valuable type-strain genomes for metagenomic binning, comparative biology and taxonomic classification.</title>
        <authorList>
            <person name="Goeker M."/>
        </authorList>
    </citation>
    <scope>NUCLEOTIDE SEQUENCE [LARGE SCALE GENOMIC DNA]</scope>
    <source>
        <strain evidence="5 6">DSM 5900</strain>
    </source>
</reference>
<evidence type="ECO:0000313" key="6">
    <source>
        <dbReference type="Proteomes" id="UP000278222"/>
    </source>
</evidence>
<evidence type="ECO:0000256" key="1">
    <source>
        <dbReference type="ARBA" id="ARBA00004418"/>
    </source>
</evidence>
<dbReference type="PANTHER" id="PTHR30290">
    <property type="entry name" value="PERIPLASMIC BINDING COMPONENT OF ABC TRANSPORTER"/>
    <property type="match status" value="1"/>
</dbReference>
<dbReference type="InterPro" id="IPR000914">
    <property type="entry name" value="SBP_5_dom"/>
</dbReference>
<evidence type="ECO:0000256" key="3">
    <source>
        <dbReference type="SAM" id="SignalP"/>
    </source>
</evidence>
<keyword evidence="3" id="KW-0732">Signal</keyword>
<sequence length="537" mass="59658">MSVGTTKGIKWTLAAAALAALAWPATAEAGGTLRIAMTASDVPTTTGMPNNGYEGMRFLGYPVFESLALWQLDKADVLADIRPGLAESWKQDQADPKKWTFALRKGVKFHDGTDFNADAVLWNLERFYNPNSAQFETQGGAIVRGRVPNVRAWRKIDDATVEITLDVAMSYFPYLTPYILFASPAQYEKTGKSWPEFAKAPAGTGPFRITDFKPRISVDLSRWDGYWDKAKVAKVDKVVLLPMPEATTRLAALRSGQVDWIEVPPPDAIPSLKQAGFVLTTNSYPHVWPWVFNLAKADSPFRDLRVRQAANHCVDRKGMGELLNGIAEPSVGFFNAKNPSFGNPQNKYGFDAKKAQALLKEAGYSKEKPVKAKIMISTSGSGQMLPVPMNEFLQQTMADCWFDISFEVVEWGTVLLALRSSPTAPQALNADAMNISLVSSDISQMARWFWSANFAPNGSNWGNWKNAEFDKQIETILGLSDPKAWEPHLKRANEILVDDAPWLWIVHDLNPRAMSKKVKGFVSAQSWFNDLTLVDLE</sequence>
<dbReference type="GO" id="GO:0015833">
    <property type="term" value="P:peptide transport"/>
    <property type="evidence" value="ECO:0007669"/>
    <property type="project" value="TreeGrafter"/>
</dbReference>
<dbReference type="SUPFAM" id="SSF53850">
    <property type="entry name" value="Periplasmic binding protein-like II"/>
    <property type="match status" value="1"/>
</dbReference>
<dbReference type="GO" id="GO:0043190">
    <property type="term" value="C:ATP-binding cassette (ABC) transporter complex"/>
    <property type="evidence" value="ECO:0007669"/>
    <property type="project" value="InterPro"/>
</dbReference>
<dbReference type="Gene3D" id="3.40.190.10">
    <property type="entry name" value="Periplasmic binding protein-like II"/>
    <property type="match status" value="1"/>
</dbReference>
<comment type="caution">
    <text evidence="5">The sequence shown here is derived from an EMBL/GenBank/DDBJ whole genome shotgun (WGS) entry which is preliminary data.</text>
</comment>
<dbReference type="EMBL" id="RJKX01000011">
    <property type="protein sequence ID" value="ROQ00992.1"/>
    <property type="molecule type" value="Genomic_DNA"/>
</dbReference>
<feature type="domain" description="Solute-binding protein family 5" evidence="4">
    <location>
        <begin position="81"/>
        <end position="414"/>
    </location>
</feature>
<proteinExistence type="inferred from homology"/>
<keyword evidence="6" id="KW-1185">Reference proteome</keyword>
<feature type="signal peptide" evidence="3">
    <location>
        <begin position="1"/>
        <end position="29"/>
    </location>
</feature>
<feature type="chain" id="PRO_5018229425" evidence="3">
    <location>
        <begin position="30"/>
        <end position="537"/>
    </location>
</feature>
<dbReference type="GO" id="GO:0030288">
    <property type="term" value="C:outer membrane-bounded periplasmic space"/>
    <property type="evidence" value="ECO:0007669"/>
    <property type="project" value="UniProtKB-ARBA"/>
</dbReference>